<dbReference type="Proteomes" id="UP000026915">
    <property type="component" value="Chromosome 7"/>
</dbReference>
<gene>
    <name evidence="2" type="ORF">TCM_031993</name>
</gene>
<evidence type="ECO:0000313" key="2">
    <source>
        <dbReference type="EMBL" id="EOY13420.1"/>
    </source>
</evidence>
<organism evidence="2 3">
    <name type="scientific">Theobroma cacao</name>
    <name type="common">Cacao</name>
    <name type="synonym">Cocoa</name>
    <dbReference type="NCBI Taxonomy" id="3641"/>
    <lineage>
        <taxon>Eukaryota</taxon>
        <taxon>Viridiplantae</taxon>
        <taxon>Streptophyta</taxon>
        <taxon>Embryophyta</taxon>
        <taxon>Tracheophyta</taxon>
        <taxon>Spermatophyta</taxon>
        <taxon>Magnoliopsida</taxon>
        <taxon>eudicotyledons</taxon>
        <taxon>Gunneridae</taxon>
        <taxon>Pentapetalae</taxon>
        <taxon>rosids</taxon>
        <taxon>malvids</taxon>
        <taxon>Malvales</taxon>
        <taxon>Malvaceae</taxon>
        <taxon>Byttnerioideae</taxon>
        <taxon>Theobroma</taxon>
    </lineage>
</organism>
<proteinExistence type="predicted"/>
<keyword evidence="3" id="KW-1185">Reference proteome</keyword>
<dbReference type="InParanoid" id="A0A061F7T3"/>
<evidence type="ECO:0000256" key="1">
    <source>
        <dbReference type="SAM" id="SignalP"/>
    </source>
</evidence>
<reference evidence="2 3" key="1">
    <citation type="journal article" date="2013" name="Genome Biol.">
        <title>The genome sequence of the most widely cultivated cacao type and its use to identify candidate genes regulating pod color.</title>
        <authorList>
            <person name="Motamayor J.C."/>
            <person name="Mockaitis K."/>
            <person name="Schmutz J."/>
            <person name="Haiminen N."/>
            <person name="Iii D.L."/>
            <person name="Cornejo O."/>
            <person name="Findley S.D."/>
            <person name="Zheng P."/>
            <person name="Utro F."/>
            <person name="Royaert S."/>
            <person name="Saski C."/>
            <person name="Jenkins J."/>
            <person name="Podicheti R."/>
            <person name="Zhao M."/>
            <person name="Scheffler B.E."/>
            <person name="Stack J.C."/>
            <person name="Feltus F.A."/>
            <person name="Mustiga G.M."/>
            <person name="Amores F."/>
            <person name="Phillips W."/>
            <person name="Marelli J.P."/>
            <person name="May G.D."/>
            <person name="Shapiro H."/>
            <person name="Ma J."/>
            <person name="Bustamante C.D."/>
            <person name="Schnell R.J."/>
            <person name="Main D."/>
            <person name="Gilbert D."/>
            <person name="Parida L."/>
            <person name="Kuhn D.N."/>
        </authorList>
    </citation>
    <scope>NUCLEOTIDE SEQUENCE [LARGE SCALE GENOMIC DNA]</scope>
    <source>
        <strain evidence="3">cv. Matina 1-6</strain>
    </source>
</reference>
<feature type="signal peptide" evidence="1">
    <location>
        <begin position="1"/>
        <end position="25"/>
    </location>
</feature>
<evidence type="ECO:0000313" key="3">
    <source>
        <dbReference type="Proteomes" id="UP000026915"/>
    </source>
</evidence>
<name>A0A061F7T3_THECC</name>
<sequence>MAHFKRIIFITFLVLLVCHTPSFQARKAFSKDVNAPVKVLAPLSSSSKHGPAMAVNGGHITMKIVVHDSSVPSPGAGN</sequence>
<protein>
    <submittedName>
        <fullName evidence="2">Uncharacterized protein</fullName>
    </submittedName>
</protein>
<accession>A0A061F7T3</accession>
<dbReference type="EMBL" id="CM001885">
    <property type="protein sequence ID" value="EOY13420.1"/>
    <property type="molecule type" value="Genomic_DNA"/>
</dbReference>
<keyword evidence="1" id="KW-0732">Signal</keyword>
<dbReference type="AlphaFoldDB" id="A0A061F7T3"/>
<feature type="chain" id="PRO_5001597969" evidence="1">
    <location>
        <begin position="26"/>
        <end position="78"/>
    </location>
</feature>
<dbReference type="HOGENOM" id="CLU_2445247_0_0_1"/>
<dbReference type="Gramene" id="EOY13420">
    <property type="protein sequence ID" value="EOY13420"/>
    <property type="gene ID" value="TCM_031993"/>
</dbReference>